<dbReference type="PANTHER" id="PTHR31373">
    <property type="entry name" value="OS06G0652100 PROTEIN"/>
    <property type="match status" value="1"/>
</dbReference>
<dbReference type="EMBL" id="JAJEPS010000002">
    <property type="protein sequence ID" value="MCC2125146.1"/>
    <property type="molecule type" value="Genomic_DNA"/>
</dbReference>
<sequence>MLDLLKQKVRMTETENGAATYETSGSECLDLFASIGAFRHAGDEEIINCFIRAYTENADLAMKILFYARDIRGGLGERHVFRTILLWLAKNETESVKKNLTYISEYGRFDDLLTLLDTPCEKEMLDLLKLQFTEDLHCASAGEHVSLLAKWLPSVNTSNKQAVRNAKRIAQAFGMNDAAYRKNVVLLRSKIHIIENYLREKDYSFDYEKQPSRAMYKYRDAFERNDEERYHTFLSLLSEGKAKLHADHVCPYELVEPYLNADLKNISEAEKRILNATWDSLPDYGNNEDALAIIDTSGSMYWSGRPLPAAVALSLGIYLADHNKGRFRNHFIEFSARPQLIEMKGKTFADKLRYIMTFNEIADTNLESVFDLILHTAMENHMSQEEMPSKLVIISDMEFNCCVENASETNFENARKKYEENHYRLPQIIFWNVAGRYCQQPVTMNEQGVVLISGVTPKLFQMTMGGQLSPYTYMMKILESERYAKITA</sequence>
<dbReference type="Gene3D" id="3.40.50.410">
    <property type="entry name" value="von Willebrand factor, type A domain"/>
    <property type="match status" value="1"/>
</dbReference>
<dbReference type="Pfam" id="PF11443">
    <property type="entry name" value="DUF2828"/>
    <property type="match status" value="2"/>
</dbReference>
<dbReference type="InterPro" id="IPR036465">
    <property type="entry name" value="vWFA_dom_sf"/>
</dbReference>
<dbReference type="PANTHER" id="PTHR31373:SF27">
    <property type="entry name" value="TROVE DOMAIN-CONTAINING PROTEIN"/>
    <property type="match status" value="1"/>
</dbReference>
<accession>A0AAE3A319</accession>
<dbReference type="PIRSF" id="PIRSF015417">
    <property type="entry name" value="T31B5_30_vWA"/>
    <property type="match status" value="1"/>
</dbReference>
<dbReference type="SUPFAM" id="SSF53300">
    <property type="entry name" value="vWA-like"/>
    <property type="match status" value="1"/>
</dbReference>
<dbReference type="InterPro" id="IPR056690">
    <property type="entry name" value="DUF7788"/>
</dbReference>
<reference evidence="3 4" key="1">
    <citation type="submission" date="2021-10" db="EMBL/GenBank/DDBJ databases">
        <title>Anaerobic single-cell dispensing facilitates the cultivation of human gut bacteria.</title>
        <authorList>
            <person name="Afrizal A."/>
        </authorList>
    </citation>
    <scope>NUCLEOTIDE SEQUENCE [LARGE SCALE GENOMIC DNA]</scope>
    <source>
        <strain evidence="3 4">CLA-AA-H276</strain>
    </source>
</reference>
<proteinExistence type="predicted"/>
<protein>
    <submittedName>
        <fullName evidence="3">DUF2828 family protein</fullName>
    </submittedName>
</protein>
<name>A0AAE3A319_9FIRM</name>
<keyword evidence="4" id="KW-1185">Reference proteome</keyword>
<feature type="domain" description="DUF2828" evidence="1">
    <location>
        <begin position="164"/>
        <end position="281"/>
    </location>
</feature>
<dbReference type="RefSeq" id="WP_308458624.1">
    <property type="nucleotide sequence ID" value="NZ_JAJEPS010000002.1"/>
</dbReference>
<evidence type="ECO:0000313" key="3">
    <source>
        <dbReference type="EMBL" id="MCC2125146.1"/>
    </source>
</evidence>
<evidence type="ECO:0000313" key="4">
    <source>
        <dbReference type="Proteomes" id="UP001198220"/>
    </source>
</evidence>
<dbReference type="InterPro" id="IPR011205">
    <property type="entry name" value="UCP015417_vWA"/>
</dbReference>
<dbReference type="Pfam" id="PF25043">
    <property type="entry name" value="DUF7788"/>
    <property type="match status" value="1"/>
</dbReference>
<dbReference type="Proteomes" id="UP001198220">
    <property type="component" value="Unassembled WGS sequence"/>
</dbReference>
<comment type="caution">
    <text evidence="3">The sequence shown here is derived from an EMBL/GenBank/DDBJ whole genome shotgun (WGS) entry which is preliminary data.</text>
</comment>
<evidence type="ECO:0000259" key="1">
    <source>
        <dbReference type="Pfam" id="PF11443"/>
    </source>
</evidence>
<dbReference type="InterPro" id="IPR058580">
    <property type="entry name" value="DUF2828"/>
</dbReference>
<dbReference type="AlphaFoldDB" id="A0AAE3A319"/>
<organism evidence="3 4">
    <name type="scientific">Hominiventricola filiformis</name>
    <dbReference type="NCBI Taxonomy" id="2885352"/>
    <lineage>
        <taxon>Bacteria</taxon>
        <taxon>Bacillati</taxon>
        <taxon>Bacillota</taxon>
        <taxon>Clostridia</taxon>
        <taxon>Lachnospirales</taxon>
        <taxon>Lachnospiraceae</taxon>
        <taxon>Hominiventricola</taxon>
    </lineage>
</organism>
<feature type="domain" description="DUF2828" evidence="1">
    <location>
        <begin position="14"/>
        <end position="123"/>
    </location>
</feature>
<gene>
    <name evidence="3" type="ORF">LKD36_03020</name>
</gene>
<evidence type="ECO:0000259" key="2">
    <source>
        <dbReference type="Pfam" id="PF25043"/>
    </source>
</evidence>
<feature type="domain" description="DUF7788" evidence="2">
    <location>
        <begin position="290"/>
        <end position="466"/>
    </location>
</feature>